<protein>
    <recommendedName>
        <fullName evidence="2">Surface glycan-binding protein B xyloglucan binding domain-containing protein</fullName>
    </recommendedName>
</protein>
<accession>A0A419VYJ1</accession>
<keyword evidence="4" id="KW-1185">Reference proteome</keyword>
<dbReference type="AlphaFoldDB" id="A0A419VYJ1"/>
<feature type="signal peptide" evidence="1">
    <location>
        <begin position="1"/>
        <end position="22"/>
    </location>
</feature>
<reference evidence="3 4" key="1">
    <citation type="submission" date="2018-09" db="EMBL/GenBank/DDBJ databases">
        <title>Genomic Encyclopedia of Archaeal and Bacterial Type Strains, Phase II (KMG-II): from individual species to whole genera.</title>
        <authorList>
            <person name="Goeker M."/>
        </authorList>
    </citation>
    <scope>NUCLEOTIDE SEQUENCE [LARGE SCALE GENOMIC DNA]</scope>
    <source>
        <strain evidence="3 4">DSM 27148</strain>
    </source>
</reference>
<feature type="chain" id="PRO_5019482366" description="Surface glycan-binding protein B xyloglucan binding domain-containing protein" evidence="1">
    <location>
        <begin position="23"/>
        <end position="381"/>
    </location>
</feature>
<comment type="caution">
    <text evidence="3">The sequence shown here is derived from an EMBL/GenBank/DDBJ whole genome shotgun (WGS) entry which is preliminary data.</text>
</comment>
<dbReference type="RefSeq" id="WP_147377252.1">
    <property type="nucleotide sequence ID" value="NZ_RAPN01000002.1"/>
</dbReference>
<dbReference type="InterPro" id="IPR040475">
    <property type="entry name" value="SGBP_B_XBD"/>
</dbReference>
<organism evidence="3 4">
    <name type="scientific">Mangrovibacterium diazotrophicum</name>
    <dbReference type="NCBI Taxonomy" id="1261403"/>
    <lineage>
        <taxon>Bacteria</taxon>
        <taxon>Pseudomonadati</taxon>
        <taxon>Bacteroidota</taxon>
        <taxon>Bacteroidia</taxon>
        <taxon>Marinilabiliales</taxon>
        <taxon>Prolixibacteraceae</taxon>
        <taxon>Mangrovibacterium</taxon>
    </lineage>
</organism>
<evidence type="ECO:0000313" key="3">
    <source>
        <dbReference type="EMBL" id="RKD88234.1"/>
    </source>
</evidence>
<dbReference type="Gene3D" id="2.60.40.10">
    <property type="entry name" value="Immunoglobulins"/>
    <property type="match status" value="2"/>
</dbReference>
<name>A0A419VYJ1_9BACT</name>
<dbReference type="SUPFAM" id="SSF81296">
    <property type="entry name" value="E set domains"/>
    <property type="match status" value="1"/>
</dbReference>
<gene>
    <name evidence="3" type="ORF">BC643_3379</name>
</gene>
<proteinExistence type="predicted"/>
<dbReference type="OrthoDB" id="660167at2"/>
<sequence length="381" mass="41433">MKTKFRYLYIALIALVLGTVYSACSDEETSGTPRIDYIRITAPESSDSLIVSAGQGQLIAIIGENLGGAVAIEFNQLAASLSMPYITNTSILVRVPSEVPTEVTNQMVVYFNDGTSLMHDFTVSINKPSVTSMDCEYVNDGGLAVIHGNYFYEPLIVVFPGELEGEVVSVEDETIKVIVPAGTSPGQIAVKSSFGTGLSSFKFRDDRNIIINSDPFVGWAGSNYVVSNPGDGDPELINGNYIRVKQQIGAWGWTDVVAGSPSDMGELSKNIPDDAILHPDLYSLKFEVNTINPFNGSGVRFVLGLNGYDPGSYTWSPPYDSEGNWETITISFKEMVDAYVAAGSEMAVNIDGYYTRMTIFGGTALNCDMCFDNFRIVPNRY</sequence>
<dbReference type="InterPro" id="IPR014756">
    <property type="entry name" value="Ig_E-set"/>
</dbReference>
<evidence type="ECO:0000256" key="1">
    <source>
        <dbReference type="SAM" id="SignalP"/>
    </source>
</evidence>
<keyword evidence="1" id="KW-0732">Signal</keyword>
<feature type="domain" description="Surface glycan-binding protein B xyloglucan binding" evidence="2">
    <location>
        <begin position="203"/>
        <end position="378"/>
    </location>
</feature>
<evidence type="ECO:0000259" key="2">
    <source>
        <dbReference type="Pfam" id="PF18329"/>
    </source>
</evidence>
<dbReference type="EMBL" id="RAPN01000002">
    <property type="protein sequence ID" value="RKD88234.1"/>
    <property type="molecule type" value="Genomic_DNA"/>
</dbReference>
<dbReference type="Pfam" id="PF18329">
    <property type="entry name" value="SGBP_B_XBD"/>
    <property type="match status" value="1"/>
</dbReference>
<evidence type="ECO:0000313" key="4">
    <source>
        <dbReference type="Proteomes" id="UP000283387"/>
    </source>
</evidence>
<dbReference type="Proteomes" id="UP000283387">
    <property type="component" value="Unassembled WGS sequence"/>
</dbReference>
<dbReference type="GO" id="GO:0030247">
    <property type="term" value="F:polysaccharide binding"/>
    <property type="evidence" value="ECO:0007669"/>
    <property type="project" value="InterPro"/>
</dbReference>
<dbReference type="InterPro" id="IPR013783">
    <property type="entry name" value="Ig-like_fold"/>
</dbReference>